<keyword evidence="1" id="KW-0106">Calcium</keyword>
<dbReference type="GO" id="GO:0004601">
    <property type="term" value="F:peroxidase activity"/>
    <property type="evidence" value="ECO:0007669"/>
    <property type="project" value="InterPro"/>
</dbReference>
<name>A0A1D6IYE4_MAIZE</name>
<dbReference type="InterPro" id="IPR010255">
    <property type="entry name" value="Haem_peroxidase_sf"/>
</dbReference>
<dbReference type="SUPFAM" id="SSF48113">
    <property type="entry name" value="Heme-dependent peroxidases"/>
    <property type="match status" value="1"/>
</dbReference>
<accession>A0A1D6IYE4</accession>
<gene>
    <name evidence="2" type="ORF">ZEAMMB73_Zm00001d024253</name>
</gene>
<dbReference type="GO" id="GO:0006979">
    <property type="term" value="P:response to oxidative stress"/>
    <property type="evidence" value="ECO:0007669"/>
    <property type="project" value="InterPro"/>
</dbReference>
<dbReference type="EMBL" id="CM000786">
    <property type="protein sequence ID" value="AQK40907.1"/>
    <property type="molecule type" value="Genomic_DNA"/>
</dbReference>
<proteinExistence type="predicted"/>
<evidence type="ECO:0000313" key="2">
    <source>
        <dbReference type="EMBL" id="AQK40907.1"/>
    </source>
</evidence>
<evidence type="ECO:0000256" key="1">
    <source>
        <dbReference type="ARBA" id="ARBA00022837"/>
    </source>
</evidence>
<dbReference type="Gene3D" id="1.10.420.10">
    <property type="entry name" value="Peroxidase, domain 2"/>
    <property type="match status" value="1"/>
</dbReference>
<organism evidence="2">
    <name type="scientific">Zea mays</name>
    <name type="common">Maize</name>
    <dbReference type="NCBI Taxonomy" id="4577"/>
    <lineage>
        <taxon>Eukaryota</taxon>
        <taxon>Viridiplantae</taxon>
        <taxon>Streptophyta</taxon>
        <taxon>Embryophyta</taxon>
        <taxon>Tracheophyta</taxon>
        <taxon>Spermatophyta</taxon>
        <taxon>Magnoliopsida</taxon>
        <taxon>Liliopsida</taxon>
        <taxon>Poales</taxon>
        <taxon>Poaceae</taxon>
        <taxon>PACMAD clade</taxon>
        <taxon>Panicoideae</taxon>
        <taxon>Andropogonodae</taxon>
        <taxon>Andropogoneae</taxon>
        <taxon>Tripsacinae</taxon>
        <taxon>Zea</taxon>
    </lineage>
</organism>
<dbReference type="SMR" id="A0A1D6IYE4"/>
<protein>
    <submittedName>
        <fullName evidence="2">Uncharacterized protein</fullName>
    </submittedName>
</protein>
<dbReference type="GO" id="GO:0020037">
    <property type="term" value="F:heme binding"/>
    <property type="evidence" value="ECO:0007669"/>
    <property type="project" value="InterPro"/>
</dbReference>
<dbReference type="AlphaFoldDB" id="A0A1D6IYE4"/>
<reference evidence="2" key="1">
    <citation type="submission" date="2015-12" db="EMBL/GenBank/DDBJ databases">
        <title>Update maize B73 reference genome by single molecule sequencing technologies.</title>
        <authorList>
            <consortium name="Maize Genome Sequencing Project"/>
            <person name="Ware D."/>
        </authorList>
    </citation>
    <scope>NUCLEOTIDE SEQUENCE</scope>
    <source>
        <tissue evidence="2">Seedling</tissue>
    </source>
</reference>
<dbReference type="InParanoid" id="A0A1D6IYE4"/>
<sequence length="81" mass="9127">MPYYDMTGYGHRRQVFSTHMGLSDQDIVALFGGHTLVGGIGRVFLFVWQLESWCLCTVVSSYREDATRTGLGLRELGRPTL</sequence>